<evidence type="ECO:0000256" key="4">
    <source>
        <dbReference type="ARBA" id="ARBA00022748"/>
    </source>
</evidence>
<comment type="caution">
    <text evidence="10">The sequence shown here is derived from an EMBL/GenBank/DDBJ whole genome shotgun (WGS) entry which is preliminary data.</text>
</comment>
<feature type="chain" id="PRO_5047223103" evidence="8">
    <location>
        <begin position="29"/>
        <end position="751"/>
    </location>
</feature>
<dbReference type="PANTHER" id="PTHR32234:SF3">
    <property type="entry name" value="SUPPRESSION OF COPPER SENSITIVITY PROTEIN"/>
    <property type="match status" value="1"/>
</dbReference>
<evidence type="ECO:0000256" key="3">
    <source>
        <dbReference type="ARBA" id="ARBA00022692"/>
    </source>
</evidence>
<evidence type="ECO:0000313" key="11">
    <source>
        <dbReference type="Proteomes" id="UP001562159"/>
    </source>
</evidence>
<gene>
    <name evidence="10" type="ORF">AB7878_07105</name>
</gene>
<accession>A0ABV4AS98</accession>
<dbReference type="Pfam" id="PF11412">
    <property type="entry name" value="DsbD_N"/>
    <property type="match status" value="2"/>
</dbReference>
<feature type="transmembrane region" description="Helical" evidence="7">
    <location>
        <begin position="479"/>
        <end position="506"/>
    </location>
</feature>
<feature type="transmembrane region" description="Helical" evidence="7">
    <location>
        <begin position="437"/>
        <end position="458"/>
    </location>
</feature>
<evidence type="ECO:0000256" key="5">
    <source>
        <dbReference type="ARBA" id="ARBA00022989"/>
    </source>
</evidence>
<dbReference type="Pfam" id="PF02683">
    <property type="entry name" value="DsbD_TM"/>
    <property type="match status" value="1"/>
</dbReference>
<keyword evidence="8" id="KW-0732">Signal</keyword>
<dbReference type="Pfam" id="PF13899">
    <property type="entry name" value="Thioredoxin_7"/>
    <property type="match status" value="1"/>
</dbReference>
<dbReference type="InterPro" id="IPR036929">
    <property type="entry name" value="DsbDN_sf"/>
</dbReference>
<dbReference type="Gene3D" id="3.40.30.10">
    <property type="entry name" value="Glutaredoxin"/>
    <property type="match status" value="1"/>
</dbReference>
<feature type="transmembrane region" description="Helical" evidence="7">
    <location>
        <begin position="607"/>
        <end position="624"/>
    </location>
</feature>
<evidence type="ECO:0000256" key="7">
    <source>
        <dbReference type="SAM" id="Phobius"/>
    </source>
</evidence>
<dbReference type="PROSITE" id="PS51352">
    <property type="entry name" value="THIOREDOXIN_2"/>
    <property type="match status" value="1"/>
</dbReference>
<organism evidence="10 11">
    <name type="scientific">Rhodanobacter humi</name>
    <dbReference type="NCBI Taxonomy" id="1888173"/>
    <lineage>
        <taxon>Bacteria</taxon>
        <taxon>Pseudomonadati</taxon>
        <taxon>Pseudomonadota</taxon>
        <taxon>Gammaproteobacteria</taxon>
        <taxon>Lysobacterales</taxon>
        <taxon>Rhodanobacteraceae</taxon>
        <taxon>Rhodanobacter</taxon>
    </lineage>
</organism>
<dbReference type="EMBL" id="JBGBPY010000001">
    <property type="protein sequence ID" value="MEY2182183.1"/>
    <property type="molecule type" value="Genomic_DNA"/>
</dbReference>
<dbReference type="InterPro" id="IPR003834">
    <property type="entry name" value="Cyt_c_assmbl_TM_dom"/>
</dbReference>
<feature type="transmembrane region" description="Helical" evidence="7">
    <location>
        <begin position="512"/>
        <end position="533"/>
    </location>
</feature>
<dbReference type="Gene3D" id="2.60.40.1250">
    <property type="entry name" value="Thiol:disulfide interchange protein DsbD, N-terminal domain"/>
    <property type="match status" value="2"/>
</dbReference>
<feature type="signal peptide" evidence="8">
    <location>
        <begin position="1"/>
        <end position="28"/>
    </location>
</feature>
<keyword evidence="4" id="KW-0201">Cytochrome c-type biogenesis</keyword>
<feature type="transmembrane region" description="Helical" evidence="7">
    <location>
        <begin position="577"/>
        <end position="595"/>
    </location>
</feature>
<dbReference type="PANTHER" id="PTHR32234">
    <property type="entry name" value="THIOL:DISULFIDE INTERCHANGE PROTEIN DSBD"/>
    <property type="match status" value="1"/>
</dbReference>
<feature type="transmembrane region" description="Helical" evidence="7">
    <location>
        <begin position="553"/>
        <end position="571"/>
    </location>
</feature>
<dbReference type="InterPro" id="IPR013766">
    <property type="entry name" value="Thioredoxin_domain"/>
</dbReference>
<keyword evidence="2" id="KW-1003">Cell membrane</keyword>
<evidence type="ECO:0000256" key="8">
    <source>
        <dbReference type="SAM" id="SignalP"/>
    </source>
</evidence>
<feature type="transmembrane region" description="Helical" evidence="7">
    <location>
        <begin position="353"/>
        <end position="377"/>
    </location>
</feature>
<name>A0ABV4AS98_9GAMM</name>
<evidence type="ECO:0000256" key="2">
    <source>
        <dbReference type="ARBA" id="ARBA00022475"/>
    </source>
</evidence>
<dbReference type="InterPro" id="IPR028250">
    <property type="entry name" value="DsbDN"/>
</dbReference>
<dbReference type="SUPFAM" id="SSF52833">
    <property type="entry name" value="Thioredoxin-like"/>
    <property type="match status" value="1"/>
</dbReference>
<dbReference type="Proteomes" id="UP001562159">
    <property type="component" value="Unassembled WGS sequence"/>
</dbReference>
<keyword evidence="11" id="KW-1185">Reference proteome</keyword>
<evidence type="ECO:0000256" key="1">
    <source>
        <dbReference type="ARBA" id="ARBA00004651"/>
    </source>
</evidence>
<reference evidence="10 11" key="1">
    <citation type="submission" date="2024-07" db="EMBL/GenBank/DDBJ databases">
        <title>Molecular mechanisms and environmental adaptations of flagellar loss and biofilm growth of Rhodanobacter under environmental stress.</title>
        <authorList>
            <person name="Chen M."/>
        </authorList>
    </citation>
    <scope>NUCLEOTIDE SEQUENCE [LARGE SCALE GENOMIC DNA]</scope>
    <source>
        <strain evidence="10 11">RS22</strain>
    </source>
</reference>
<evidence type="ECO:0000313" key="10">
    <source>
        <dbReference type="EMBL" id="MEY2182183.1"/>
    </source>
</evidence>
<proteinExistence type="predicted"/>
<dbReference type="InterPro" id="IPR035671">
    <property type="entry name" value="DsbD_gamma"/>
</dbReference>
<comment type="subcellular location">
    <subcellularLocation>
        <location evidence="1">Cell membrane</location>
        <topology evidence="1">Multi-pass membrane protein</topology>
    </subcellularLocation>
</comment>
<dbReference type="CDD" id="cd02953">
    <property type="entry name" value="DsbDgamma"/>
    <property type="match status" value="1"/>
</dbReference>
<keyword evidence="6 7" id="KW-0472">Membrane</keyword>
<protein>
    <submittedName>
        <fullName evidence="10">Protein-disulfide reductase DsbD family protein</fullName>
    </submittedName>
</protein>
<feature type="transmembrane region" description="Helical" evidence="7">
    <location>
        <begin position="398"/>
        <end position="417"/>
    </location>
</feature>
<sequence>MRFPLHDRLGPCLLTLLVLLLAAPVAFAQTQDDNILPVTEAYQLSADAGTPGVLKLHWTIAPDYYLYRGRMKFTGGAGVTLGAAQLPPGEKHDDPYLGPVETYHHGVDASIPYTVAAGTTRLQLSVQYQGCHEVEPKICYPPHTEHLDLPLPAASEAAAPPAGGKALGAALQQLGGNDSGGALTGTTSAPLPPEQAFRFTALARDPQHLLLRWTMPKDYYVYRDHIALKLKDADGLTLGTPAWPAGGVVHQDAQLGSVTVYFGDLELPVAIEGDTAGRRQVTLETSFLGCQDGGVCYPLITRDATVDLQSGAVANGVTVPGAPTAPSSSGAAPTDAAIAPAGPLQTSPIQTSLFAALLLALGGGLILNLMPCVLPVLSLKAVSLLESGENPARRRRHALAYTAGVLASFLALGLGILALRSAGHALGWGTQLQQPLLVAVLACVIFALGLSMSGVVQFGASLGNLGGTLANRGGAAGDFFTGVLAVVVASPCTAPFMGGALAYAFAAPAASALLVFLVLGVGLALPFLAIAYIPALARWLPKPGRWMETLKQVLAFPMYLTAAWLAWVLANQRGADAVGLLLVAMVLLALALWWFERSRGRGPRRHALTALLALAVLAPLYLLAQVPAATSAAAVQEGVLAYSPQKLAELRAANTPVFVDMTADWCITCKANEHAVLDGAAFRAALARNGAVYMKGDWTNEDPAITAFLQQYHSPGVPLYVVFPKGGGAGRQLPTVLTTAMVERALDEAAR</sequence>
<evidence type="ECO:0000259" key="9">
    <source>
        <dbReference type="PROSITE" id="PS51352"/>
    </source>
</evidence>
<feature type="domain" description="Thioredoxin" evidence="9">
    <location>
        <begin position="620"/>
        <end position="751"/>
    </location>
</feature>
<evidence type="ECO:0000256" key="6">
    <source>
        <dbReference type="ARBA" id="ARBA00023136"/>
    </source>
</evidence>
<keyword evidence="3 7" id="KW-0812">Transmembrane</keyword>
<dbReference type="InterPro" id="IPR036249">
    <property type="entry name" value="Thioredoxin-like_sf"/>
</dbReference>
<keyword evidence="5 7" id="KW-1133">Transmembrane helix</keyword>
<dbReference type="SUPFAM" id="SSF74863">
    <property type="entry name" value="Thiol:disulfide interchange protein DsbD, N-terminal domain (DsbD-alpha)"/>
    <property type="match status" value="2"/>
</dbReference>